<keyword evidence="7" id="KW-0508">mRNA splicing</keyword>
<dbReference type="PANTHER" id="PTHR18934:SF83">
    <property type="entry name" value="PRE-MRNA-SPLICING FACTOR ATP-DEPENDENT RNA HELICASE DHX16"/>
    <property type="match status" value="1"/>
</dbReference>
<feature type="domain" description="Helicase ATP-binding" evidence="11">
    <location>
        <begin position="429"/>
        <end position="593"/>
    </location>
</feature>
<evidence type="ECO:0000313" key="13">
    <source>
        <dbReference type="EMBL" id="KIS66961.1"/>
    </source>
</evidence>
<evidence type="ECO:0000256" key="2">
    <source>
        <dbReference type="ARBA" id="ARBA00022664"/>
    </source>
</evidence>
<dbReference type="SMART" id="SM00490">
    <property type="entry name" value="HELICc"/>
    <property type="match status" value="1"/>
</dbReference>
<evidence type="ECO:0000256" key="3">
    <source>
        <dbReference type="ARBA" id="ARBA00022741"/>
    </source>
</evidence>
<dbReference type="SMART" id="SM00847">
    <property type="entry name" value="HA2"/>
    <property type="match status" value="1"/>
</dbReference>
<proteinExistence type="predicted"/>
<dbReference type="PROSITE" id="PS51192">
    <property type="entry name" value="HELICASE_ATP_BIND_1"/>
    <property type="match status" value="1"/>
</dbReference>
<evidence type="ECO:0000256" key="7">
    <source>
        <dbReference type="ARBA" id="ARBA00023187"/>
    </source>
</evidence>
<dbReference type="GeneID" id="23566877"/>
<dbReference type="GO" id="GO:0006397">
    <property type="term" value="P:mRNA processing"/>
    <property type="evidence" value="ECO:0007669"/>
    <property type="project" value="UniProtKB-KW"/>
</dbReference>
<dbReference type="GO" id="GO:0008380">
    <property type="term" value="P:RNA splicing"/>
    <property type="evidence" value="ECO:0007669"/>
    <property type="project" value="UniProtKB-KW"/>
</dbReference>
<dbReference type="STRING" id="237631.A0A0D1DSV9"/>
<reference evidence="13 14" key="1">
    <citation type="journal article" date="2006" name="Nature">
        <title>Insights from the genome of the biotrophic fungal plant pathogen Ustilago maydis.</title>
        <authorList>
            <person name="Kamper J."/>
            <person name="Kahmann R."/>
            <person name="Bolker M."/>
            <person name="Ma L.J."/>
            <person name="Brefort T."/>
            <person name="Saville B.J."/>
            <person name="Banuett F."/>
            <person name="Kronstad J.W."/>
            <person name="Gold S.E."/>
            <person name="Muller O."/>
            <person name="Perlin M.H."/>
            <person name="Wosten H.A."/>
            <person name="de Vries R."/>
            <person name="Ruiz-Herrera J."/>
            <person name="Reynaga-Pena C.G."/>
            <person name="Snetselaar K."/>
            <person name="McCann M."/>
            <person name="Perez-Martin J."/>
            <person name="Feldbrugge M."/>
            <person name="Basse C.W."/>
            <person name="Steinberg G."/>
            <person name="Ibeas J.I."/>
            <person name="Holloman W."/>
            <person name="Guzman P."/>
            <person name="Farman M."/>
            <person name="Stajich J.E."/>
            <person name="Sentandreu R."/>
            <person name="Gonzalez-Prieto J.M."/>
            <person name="Kennell J.C."/>
            <person name="Molina L."/>
            <person name="Schirawski J."/>
            <person name="Mendoza-Mendoza A."/>
            <person name="Greilinger D."/>
            <person name="Munch K."/>
            <person name="Rossel N."/>
            <person name="Scherer M."/>
            <person name="Vranes M."/>
            <person name="Ladendorf O."/>
            <person name="Vincon V."/>
            <person name="Fuchs U."/>
            <person name="Sandrock B."/>
            <person name="Meng S."/>
            <person name="Ho E.C."/>
            <person name="Cahill M.J."/>
            <person name="Boyce K.J."/>
            <person name="Klose J."/>
            <person name="Klosterman S.J."/>
            <person name="Deelstra H.J."/>
            <person name="Ortiz-Castellanos L."/>
            <person name="Li W."/>
            <person name="Sanchez-Alonso P."/>
            <person name="Schreier P.H."/>
            <person name="Hauser-Hahn I."/>
            <person name="Vaupel M."/>
            <person name="Koopmann E."/>
            <person name="Friedrich G."/>
            <person name="Voss H."/>
            <person name="Schluter T."/>
            <person name="Margolis J."/>
            <person name="Platt D."/>
            <person name="Swimmer C."/>
            <person name="Gnirke A."/>
            <person name="Chen F."/>
            <person name="Vysotskaia V."/>
            <person name="Mannhaupt G."/>
            <person name="Guldener U."/>
            <person name="Munsterkotter M."/>
            <person name="Haase D."/>
            <person name="Oesterheld M."/>
            <person name="Mewes H.W."/>
            <person name="Mauceli E.W."/>
            <person name="DeCaprio D."/>
            <person name="Wade C.M."/>
            <person name="Butler J."/>
            <person name="Young S."/>
            <person name="Jaffe D.B."/>
            <person name="Calvo S."/>
            <person name="Nusbaum C."/>
            <person name="Galagan J."/>
            <person name="Birren B.W."/>
        </authorList>
    </citation>
    <scope>NUCLEOTIDE SEQUENCE [LARGE SCALE GENOMIC DNA]</scope>
    <source>
        <strain evidence="14">DSM 14603 / FGSC 9021 / UM521</strain>
    </source>
</reference>
<feature type="domain" description="Helicase C-terminal" evidence="12">
    <location>
        <begin position="618"/>
        <end position="791"/>
    </location>
</feature>
<feature type="region of interest" description="Disordered" evidence="10">
    <location>
        <begin position="64"/>
        <end position="194"/>
    </location>
</feature>
<dbReference type="InterPro" id="IPR007502">
    <property type="entry name" value="Helicase-assoc_dom"/>
</dbReference>
<dbReference type="Pfam" id="PF21010">
    <property type="entry name" value="HA2_C"/>
    <property type="match status" value="1"/>
</dbReference>
<dbReference type="OrthoDB" id="10253254at2759"/>
<dbReference type="InterPro" id="IPR011545">
    <property type="entry name" value="DEAD/DEAH_box_helicase_dom"/>
</dbReference>
<evidence type="ECO:0000256" key="6">
    <source>
        <dbReference type="ARBA" id="ARBA00022840"/>
    </source>
</evidence>
<dbReference type="FunCoup" id="A0A0D1DSV9">
    <property type="interactions" value="455"/>
</dbReference>
<evidence type="ECO:0000313" key="14">
    <source>
        <dbReference type="Proteomes" id="UP000000561"/>
    </source>
</evidence>
<dbReference type="InterPro" id="IPR001650">
    <property type="entry name" value="Helicase_C-like"/>
</dbReference>
<dbReference type="GO" id="GO:0004386">
    <property type="term" value="F:helicase activity"/>
    <property type="evidence" value="ECO:0000318"/>
    <property type="project" value="GO_Central"/>
</dbReference>
<dbReference type="InterPro" id="IPR048333">
    <property type="entry name" value="HA2_WH"/>
</dbReference>
<organism evidence="13 14">
    <name type="scientific">Mycosarcoma maydis</name>
    <name type="common">Corn smut fungus</name>
    <name type="synonym">Ustilago maydis</name>
    <dbReference type="NCBI Taxonomy" id="5270"/>
    <lineage>
        <taxon>Eukaryota</taxon>
        <taxon>Fungi</taxon>
        <taxon>Dikarya</taxon>
        <taxon>Basidiomycota</taxon>
        <taxon>Ustilaginomycotina</taxon>
        <taxon>Ustilaginomycetes</taxon>
        <taxon>Ustilaginales</taxon>
        <taxon>Ustilaginaceae</taxon>
        <taxon>Mycosarcoma</taxon>
    </lineage>
</organism>
<dbReference type="PROSITE" id="PS00690">
    <property type="entry name" value="DEAH_ATP_HELICASE"/>
    <property type="match status" value="1"/>
</dbReference>
<keyword evidence="5" id="KW-0347">Helicase</keyword>
<dbReference type="GO" id="GO:0005524">
    <property type="term" value="F:ATP binding"/>
    <property type="evidence" value="ECO:0007669"/>
    <property type="project" value="UniProtKB-KW"/>
</dbReference>
<dbReference type="FunFam" id="1.20.120.1080:FF:000001">
    <property type="entry name" value="Pre-mRNA-splicing factor ATP-dependent RNA helicase"/>
    <property type="match status" value="1"/>
</dbReference>
<dbReference type="GO" id="GO:0005684">
    <property type="term" value="C:U2-type spliceosomal complex"/>
    <property type="evidence" value="ECO:0007669"/>
    <property type="project" value="UniProtKB-ARBA"/>
</dbReference>
<dbReference type="Gene3D" id="3.40.50.300">
    <property type="entry name" value="P-loop containing nucleotide triphosphate hydrolases"/>
    <property type="match status" value="2"/>
</dbReference>
<evidence type="ECO:0000259" key="11">
    <source>
        <dbReference type="PROSITE" id="PS51192"/>
    </source>
</evidence>
<dbReference type="GO" id="GO:0003723">
    <property type="term" value="F:RNA binding"/>
    <property type="evidence" value="ECO:0000318"/>
    <property type="project" value="GO_Central"/>
</dbReference>
<keyword evidence="6" id="KW-0067">ATP-binding</keyword>
<keyword evidence="2" id="KW-0507">mRNA processing</keyword>
<dbReference type="Gene3D" id="1.20.120.1080">
    <property type="match status" value="1"/>
</dbReference>
<dbReference type="PANTHER" id="PTHR18934">
    <property type="entry name" value="ATP-DEPENDENT RNA HELICASE"/>
    <property type="match status" value="1"/>
</dbReference>
<dbReference type="Pfam" id="PF04408">
    <property type="entry name" value="WHD_HA2"/>
    <property type="match status" value="1"/>
</dbReference>
<dbReference type="AlphaFoldDB" id="A0A0D1DSV9"/>
<dbReference type="EMBL" id="CM003155">
    <property type="protein sequence ID" value="KIS66961.1"/>
    <property type="molecule type" value="Genomic_DNA"/>
</dbReference>
<feature type="coiled-coil region" evidence="9">
    <location>
        <begin position="388"/>
        <end position="415"/>
    </location>
</feature>
<dbReference type="KEGG" id="uma:UMAG_10915"/>
<evidence type="ECO:0000259" key="12">
    <source>
        <dbReference type="PROSITE" id="PS51194"/>
    </source>
</evidence>
<dbReference type="InterPro" id="IPR011709">
    <property type="entry name" value="DEAD-box_helicase_OB_fold"/>
</dbReference>
<feature type="compositionally biased region" description="Basic and acidic residues" evidence="10">
    <location>
        <begin position="161"/>
        <end position="194"/>
    </location>
</feature>
<comment type="catalytic activity">
    <reaction evidence="8">
        <text>ATP + H2O = ADP + phosphate + H(+)</text>
        <dbReference type="Rhea" id="RHEA:13065"/>
        <dbReference type="ChEBI" id="CHEBI:15377"/>
        <dbReference type="ChEBI" id="CHEBI:15378"/>
        <dbReference type="ChEBI" id="CHEBI:30616"/>
        <dbReference type="ChEBI" id="CHEBI:43474"/>
        <dbReference type="ChEBI" id="CHEBI:456216"/>
        <dbReference type="EC" id="3.6.4.13"/>
    </reaction>
</comment>
<dbReference type="eggNOG" id="KOG0923">
    <property type="taxonomic scope" value="Eukaryota"/>
</dbReference>
<name>A0A0D1DSV9_MYCMD</name>
<dbReference type="CDD" id="cd18791">
    <property type="entry name" value="SF2_C_RHA"/>
    <property type="match status" value="1"/>
</dbReference>
<dbReference type="VEuPathDB" id="FungiDB:UMAG_10915"/>
<dbReference type="InterPro" id="IPR027417">
    <property type="entry name" value="P-loop_NTPase"/>
</dbReference>
<dbReference type="Pfam" id="PF00270">
    <property type="entry name" value="DEAD"/>
    <property type="match status" value="1"/>
</dbReference>
<keyword evidence="14" id="KW-1185">Reference proteome</keyword>
<evidence type="ECO:0000256" key="8">
    <source>
        <dbReference type="ARBA" id="ARBA00047984"/>
    </source>
</evidence>
<accession>A0A0D1DSV9</accession>
<keyword evidence="4" id="KW-0378">Hydrolase</keyword>
<evidence type="ECO:0000256" key="10">
    <source>
        <dbReference type="SAM" id="MobiDB-lite"/>
    </source>
</evidence>
<dbReference type="RefSeq" id="XP_011391549.1">
    <property type="nucleotide sequence ID" value="XM_011393247.1"/>
</dbReference>
<dbReference type="FunFam" id="3.40.50.300:FF:000594">
    <property type="entry name" value="Pre-mRNA-splicing factor ATP-dependent RNA helicase"/>
    <property type="match status" value="1"/>
</dbReference>
<evidence type="ECO:0000256" key="1">
    <source>
        <dbReference type="ARBA" id="ARBA00012552"/>
    </source>
</evidence>
<dbReference type="Proteomes" id="UP000000561">
    <property type="component" value="Chromosome 16"/>
</dbReference>
<gene>
    <name evidence="13" type="ORF">UMAG_10915</name>
</gene>
<evidence type="ECO:0000256" key="5">
    <source>
        <dbReference type="ARBA" id="ARBA00022806"/>
    </source>
</evidence>
<dbReference type="GO" id="GO:0016787">
    <property type="term" value="F:hydrolase activity"/>
    <property type="evidence" value="ECO:0007669"/>
    <property type="project" value="UniProtKB-KW"/>
</dbReference>
<dbReference type="SMART" id="SM00487">
    <property type="entry name" value="DEXDc"/>
    <property type="match status" value="1"/>
</dbReference>
<keyword evidence="3" id="KW-0547">Nucleotide-binding</keyword>
<feature type="compositionally biased region" description="Basic and acidic residues" evidence="10">
    <location>
        <begin position="124"/>
        <end position="135"/>
    </location>
</feature>
<evidence type="ECO:0000256" key="9">
    <source>
        <dbReference type="SAM" id="Coils"/>
    </source>
</evidence>
<protein>
    <recommendedName>
        <fullName evidence="1">RNA helicase</fullName>
        <ecNumber evidence="1">3.6.4.13</ecNumber>
    </recommendedName>
</protein>
<dbReference type="Pfam" id="PF07717">
    <property type="entry name" value="OB_NTP_bind"/>
    <property type="match status" value="1"/>
</dbReference>
<keyword evidence="9" id="KW-0175">Coiled coil</keyword>
<dbReference type="InterPro" id="IPR002464">
    <property type="entry name" value="DNA/RNA_helicase_DEAH_CS"/>
</dbReference>
<dbReference type="InParanoid" id="A0A0D1DSV9"/>
<dbReference type="PROSITE" id="PS51194">
    <property type="entry name" value="HELICASE_CTER"/>
    <property type="match status" value="1"/>
</dbReference>
<dbReference type="GO" id="GO:0003724">
    <property type="term" value="F:RNA helicase activity"/>
    <property type="evidence" value="ECO:0007669"/>
    <property type="project" value="UniProtKB-EC"/>
</dbReference>
<dbReference type="SUPFAM" id="SSF52540">
    <property type="entry name" value="P-loop containing nucleoside triphosphate hydrolases"/>
    <property type="match status" value="1"/>
</dbReference>
<dbReference type="InterPro" id="IPR014001">
    <property type="entry name" value="Helicase_ATP-bd"/>
</dbReference>
<evidence type="ECO:0000256" key="4">
    <source>
        <dbReference type="ARBA" id="ARBA00022801"/>
    </source>
</evidence>
<dbReference type="FunFam" id="3.40.50.300:FF:000007">
    <property type="entry name" value="Pre-mRNA-splicing factor ATP-dependent RNA helicase"/>
    <property type="match status" value="1"/>
</dbReference>
<sequence length="1074" mass="121491">MASDSELRRWISDNSMRFFGLSQSSIIDFIQVSASSASTPTDLFQSLTSLGLPSTDEARTFADELYRRVPRASQSNARPAPTSSTDRAKTSAKSSKKRYGLILDEENGQEELAIKPEKKKKKKQEIGLVDREPHPRSRSPSVDQRRSKSPSPRNDAPGSDQDSRERARLKDLAERDEFARRMRDKDKTSTRNVVEDRTTARLNPEAAARRLLAEDDDARSAAMPSLRDRSRQDYLAKRAQQRMQLLRLEIQDEERFFRGLKMTKREERDLEYKKEVLRLAEERARIDDGDTGYMMPEDYITEKGKLDTAKKEQALYQRYNDARSERLAQQTHVTDAEQFEKEQINRSRYVAEPSNEASKELVEQYDYVFDESQTIQFVVESQMAGISNNAMSAKDKLLQQQIDEAETKAAKIQATRKSLPVYALRQELLDAIDEYQVLIVVGETGSGKTTQLPQFLHEAGYTKNGKKVGCTQPRRVAAMSVAARVAEEMGVRLGRECGYSIRFEDCTSDDTVIKYMTDGMLLREFLTEPDLSSYSAIIIDEAHERTLSTDVLFGLVKDIARFRPDLKLLISSATLDAEKFSEFFDDAPIFDVPGRRYPVDIHYTPQPEANYLHAAITTVFQIHTTQPRGDILVFLTGQDEIDAAMENLQETSRALGNKIAELIICPIYANLPSEMQAKIFEPTPEGARKVVLATNIAETSITIDGVVFVIDPGFVKQNSYNARTGMSSLTVVACSRASANQRAGRAGRVGAGKCFRLFTKWAFRNEMEENTTPEIQRTNLANVVLLLKSLGINDLLNFDFLDPPPSDTLMRSFELLYALGALNDKGELTKLGRRMAEFPVDPQLSKAILASETYRCTEEVVSIVSMLSESSALFFRPKDKKMHADRARAAFVQPGGDHLTLLNVWEQWVHSNYDHQFCIDNFVQPKVLARVRDVRDQLSQLCERVELTPESNADPSDISGIQRSILAGYFMNTARIQKGGEAYRTIKQNTTIHIHPSSCLYKHIPQPPFLCFFELVETSKNFMRQVMQIRPEWLLEVAKHYFTKEDVQHDANRKVYKGQTASAAALAGAKGVTR</sequence>
<dbReference type="Pfam" id="PF00271">
    <property type="entry name" value="Helicase_C"/>
    <property type="match status" value="1"/>
</dbReference>
<dbReference type="EC" id="3.6.4.13" evidence="1"/>